<name>A0A426ZWQ3_ENSVE</name>
<comment type="caution">
    <text evidence="1">The sequence shown here is derived from an EMBL/GenBank/DDBJ whole genome shotgun (WGS) entry which is preliminary data.</text>
</comment>
<feature type="non-terminal residue" evidence="1">
    <location>
        <position position="1"/>
    </location>
</feature>
<protein>
    <submittedName>
        <fullName evidence="1">Uncharacterized protein</fullName>
    </submittedName>
</protein>
<proteinExistence type="predicted"/>
<dbReference type="EMBL" id="AMZH03004702">
    <property type="protein sequence ID" value="RRT68424.1"/>
    <property type="molecule type" value="Genomic_DNA"/>
</dbReference>
<gene>
    <name evidence="1" type="ORF">B296_00035783</name>
</gene>
<reference evidence="1 2" key="1">
    <citation type="journal article" date="2014" name="Agronomy (Basel)">
        <title>A Draft Genome Sequence for Ensete ventricosum, the Drought-Tolerant Tree Against Hunger.</title>
        <authorList>
            <person name="Harrison J."/>
            <person name="Moore K.A."/>
            <person name="Paszkiewicz K."/>
            <person name="Jones T."/>
            <person name="Grant M."/>
            <person name="Ambacheew D."/>
            <person name="Muzemil S."/>
            <person name="Studholme D.J."/>
        </authorList>
    </citation>
    <scope>NUCLEOTIDE SEQUENCE [LARGE SCALE GENOMIC DNA]</scope>
</reference>
<accession>A0A426ZWQ3</accession>
<dbReference type="Proteomes" id="UP000287651">
    <property type="component" value="Unassembled WGS sequence"/>
</dbReference>
<organism evidence="1 2">
    <name type="scientific">Ensete ventricosum</name>
    <name type="common">Abyssinian banana</name>
    <name type="synonym">Musa ensete</name>
    <dbReference type="NCBI Taxonomy" id="4639"/>
    <lineage>
        <taxon>Eukaryota</taxon>
        <taxon>Viridiplantae</taxon>
        <taxon>Streptophyta</taxon>
        <taxon>Embryophyta</taxon>
        <taxon>Tracheophyta</taxon>
        <taxon>Spermatophyta</taxon>
        <taxon>Magnoliopsida</taxon>
        <taxon>Liliopsida</taxon>
        <taxon>Zingiberales</taxon>
        <taxon>Musaceae</taxon>
        <taxon>Ensete</taxon>
    </lineage>
</organism>
<dbReference type="AlphaFoldDB" id="A0A426ZWQ3"/>
<sequence>LAIPNVFGHGKSYEHCFVKKCDTHKLCTKSSFNWFFVYHLGNSKFKPFPTYLPLGIRTSLVSRKNVMVINFVQSHMQCRVSIDFSCTVSEIQNIGHSH</sequence>
<evidence type="ECO:0000313" key="1">
    <source>
        <dbReference type="EMBL" id="RRT68424.1"/>
    </source>
</evidence>
<evidence type="ECO:0000313" key="2">
    <source>
        <dbReference type="Proteomes" id="UP000287651"/>
    </source>
</evidence>